<feature type="region of interest" description="Disordered" evidence="1">
    <location>
        <begin position="263"/>
        <end position="287"/>
    </location>
</feature>
<sequence>MNRSSSFEDSVRVTENFLRPPKSDCDAEDAVVALDEIDAFLTEYVRLFDQGLLEKKNESESLIDGEEFVSGTYFWPKKTKTKEEDEEDNKEEEEKKEKTKKKRMIIERYCERLAKFVAEEQKLLTWESFAGCEWWVQDVAHDEPPKAYHTDCVLEEDKDKRKKKYYPLLSTVYYGKTERGGATVAFDEEEYGAMRKCVLVKPRANRLFTFRGDMWHGVCREENSERKEGEEDAYQRVTLLVNFWKERPSCARDFPRELFSDYSSSFSRSSGFSGRRGDDDDEKVPEREVISLKTADDDERVFKLKSDERKAHFAAWEAQNPSAFLEPSTSSSSVVLIEYTS</sequence>
<protein>
    <submittedName>
        <fullName evidence="2">Uncharacterized protein</fullName>
    </submittedName>
</protein>
<organism evidence="2 3">
    <name type="scientific">Bathycoccus prasinos</name>
    <dbReference type="NCBI Taxonomy" id="41875"/>
    <lineage>
        <taxon>Eukaryota</taxon>
        <taxon>Viridiplantae</taxon>
        <taxon>Chlorophyta</taxon>
        <taxon>Mamiellophyceae</taxon>
        <taxon>Mamiellales</taxon>
        <taxon>Bathycoccaceae</taxon>
        <taxon>Bathycoccus</taxon>
    </lineage>
</organism>
<dbReference type="eggNOG" id="ENOG502SVJJ">
    <property type="taxonomic scope" value="Eukaryota"/>
</dbReference>
<gene>
    <name evidence="2" type="ORF">Bathy01g02010</name>
</gene>
<reference evidence="2 3" key="1">
    <citation type="submission" date="2011-10" db="EMBL/GenBank/DDBJ databases">
        <authorList>
            <person name="Genoscope - CEA"/>
        </authorList>
    </citation>
    <scope>NUCLEOTIDE SEQUENCE [LARGE SCALE GENOMIC DNA]</scope>
    <source>
        <strain evidence="2 3">RCC 1105</strain>
    </source>
</reference>
<dbReference type="KEGG" id="bpg:Bathy01g02010"/>
<evidence type="ECO:0000256" key="1">
    <source>
        <dbReference type="SAM" id="MobiDB-lite"/>
    </source>
</evidence>
<dbReference type="AlphaFoldDB" id="K8E9Q5"/>
<dbReference type="Proteomes" id="UP000198341">
    <property type="component" value="Chromosome 1"/>
</dbReference>
<keyword evidence="3" id="KW-1185">Reference proteome</keyword>
<dbReference type="EMBL" id="FO082278">
    <property type="protein sequence ID" value="CCO14492.1"/>
    <property type="molecule type" value="Genomic_DNA"/>
</dbReference>
<evidence type="ECO:0000313" key="2">
    <source>
        <dbReference type="EMBL" id="CCO14492.1"/>
    </source>
</evidence>
<dbReference type="GeneID" id="19017936"/>
<dbReference type="RefSeq" id="XP_007515613.1">
    <property type="nucleotide sequence ID" value="XM_007515551.1"/>
</dbReference>
<dbReference type="OrthoDB" id="498474at2759"/>
<feature type="compositionally biased region" description="Low complexity" evidence="1">
    <location>
        <begin position="263"/>
        <end position="273"/>
    </location>
</feature>
<evidence type="ECO:0000313" key="3">
    <source>
        <dbReference type="Proteomes" id="UP000198341"/>
    </source>
</evidence>
<accession>K8E9Q5</accession>
<proteinExistence type="predicted"/>
<name>K8E9Q5_9CHLO</name>